<sequence length="494" mass="53768">MNWHDEVTMKKEGSTMKTTVEKKKLYINGEWVDAKSYATLTSPYSGEALAEIPIATEEEVEQAIAAAYEARKELASLPAYKRAEILEKVVAQLQERAEEAARIIALEAAKPITTAKGEIARTIQTYKFAAEEAKRIHGETIPLDAAPGGENRVAFTVREPIGVIGAITPFNFPMNLVAHKLGPAIASGNTVVLKPASQTPLSAYFIAELFEKAGLPKGALNVVTGSGRTVGDKIVTDPRISMITFTGSPEVGIGIRNKAGLKRVTLELGSNSAVIVDEQVDIDRIIPRCVFGAFSFQGQVCISLQRIYVHEKRYDEFVEKFIAAAKQLKAGDPLDPNTDVSALITPKDVDRALAWIEEAKQGGAKVALGGERDGNILLPTVILDAQPTMKVSCQEVFAPIVLINRVGSIEEAIELVNDSRYGLQAGVYTDNVHVAWEAAEKLHVGGVLINDIPTFRVDHMPYGGVKESGFGREGIRYAIEEMTELKLVIFNRNR</sequence>
<dbReference type="Gene3D" id="3.40.605.10">
    <property type="entry name" value="Aldehyde Dehydrogenase, Chain A, domain 1"/>
    <property type="match status" value="1"/>
</dbReference>
<name>A0A7U3YFQ0_GEOS0</name>
<proteinExistence type="inferred from homology"/>
<dbReference type="Pfam" id="PF00171">
    <property type="entry name" value="Aldedh"/>
    <property type="match status" value="1"/>
</dbReference>
<dbReference type="InterPro" id="IPR016161">
    <property type="entry name" value="Ald_DH/histidinol_DH"/>
</dbReference>
<evidence type="ECO:0000313" key="4">
    <source>
        <dbReference type="EMBL" id="ADP74940.1"/>
    </source>
</evidence>
<evidence type="ECO:0000256" key="1">
    <source>
        <dbReference type="ARBA" id="ARBA00009986"/>
    </source>
</evidence>
<dbReference type="PANTHER" id="PTHR42991">
    <property type="entry name" value="ALDEHYDE DEHYDROGENASE"/>
    <property type="match status" value="1"/>
</dbReference>
<organism evidence="4">
    <name type="scientific">Geobacillus sp. (strain Y4.1MC1)</name>
    <dbReference type="NCBI Taxonomy" id="581103"/>
    <lineage>
        <taxon>Bacteria</taxon>
        <taxon>Bacillati</taxon>
        <taxon>Bacillota</taxon>
        <taxon>Bacilli</taxon>
        <taxon>Bacillales</taxon>
        <taxon>Anoxybacillaceae</taxon>
        <taxon>Geobacillus</taxon>
    </lineage>
</organism>
<dbReference type="PANTHER" id="PTHR42991:SF1">
    <property type="entry name" value="ALDEHYDE DEHYDROGENASE"/>
    <property type="match status" value="1"/>
</dbReference>
<protein>
    <submittedName>
        <fullName evidence="4">Aldehyde Dehydrogenase</fullName>
    </submittedName>
</protein>
<keyword evidence="2" id="KW-0560">Oxidoreductase</keyword>
<dbReference type="InterPro" id="IPR015590">
    <property type="entry name" value="Aldehyde_DH_dom"/>
</dbReference>
<dbReference type="InterPro" id="IPR016163">
    <property type="entry name" value="Ald_DH_C"/>
</dbReference>
<feature type="domain" description="Aldehyde dehydrogenase" evidence="3">
    <location>
        <begin position="31"/>
        <end position="488"/>
    </location>
</feature>
<dbReference type="AlphaFoldDB" id="A0A7U3YFQ0"/>
<dbReference type="InterPro" id="IPR051020">
    <property type="entry name" value="ALDH-related_metabolic_enz"/>
</dbReference>
<comment type="similarity">
    <text evidence="1">Belongs to the aldehyde dehydrogenase family.</text>
</comment>
<reference evidence="4" key="1">
    <citation type="submission" date="2010-10" db="EMBL/GenBank/DDBJ databases">
        <title>Complete sequence of chromosome of Geobacillus sp. Y4.1MC1.</title>
        <authorList>
            <consortium name="US DOE Joint Genome Institute"/>
            <person name="Lucas S."/>
            <person name="Copeland A."/>
            <person name="Lapidus A."/>
            <person name="Cheng J.-F."/>
            <person name="Bruce D."/>
            <person name="Goodwin L."/>
            <person name="Pitluck S."/>
            <person name="Chertkov O."/>
            <person name="Zhang X."/>
            <person name="Detter J.C."/>
            <person name="Han C."/>
            <person name="Tapia R."/>
            <person name="Land M."/>
            <person name="Hauser L."/>
            <person name="Jeffries C."/>
            <person name="Kyrpides N."/>
            <person name="Ivanova N."/>
            <person name="Ovchinnikova G."/>
            <person name="Brumm P."/>
            <person name="Mead D."/>
            <person name="Woyke T."/>
        </authorList>
    </citation>
    <scope>NUCLEOTIDE SEQUENCE [LARGE SCALE GENOMIC DNA]</scope>
    <source>
        <strain evidence="4">Y4.1MC1</strain>
    </source>
</reference>
<dbReference type="InterPro" id="IPR016162">
    <property type="entry name" value="Ald_DH_N"/>
</dbReference>
<dbReference type="EMBL" id="CP002293">
    <property type="protein sequence ID" value="ADP74940.1"/>
    <property type="molecule type" value="Genomic_DNA"/>
</dbReference>
<accession>A0A7U3YFQ0</accession>
<dbReference type="KEGG" id="gmc:GY4MC1_2205"/>
<evidence type="ECO:0000259" key="3">
    <source>
        <dbReference type="Pfam" id="PF00171"/>
    </source>
</evidence>
<dbReference type="Gene3D" id="3.40.309.10">
    <property type="entry name" value="Aldehyde Dehydrogenase, Chain A, domain 2"/>
    <property type="match status" value="1"/>
</dbReference>
<dbReference type="FunFam" id="3.40.605.10:FF:000007">
    <property type="entry name" value="NAD/NADP-dependent betaine aldehyde dehydrogenase"/>
    <property type="match status" value="1"/>
</dbReference>
<evidence type="ECO:0000256" key="2">
    <source>
        <dbReference type="ARBA" id="ARBA00023002"/>
    </source>
</evidence>
<gene>
    <name evidence="4" type="ORF">GY4MC1_2205</name>
</gene>
<dbReference type="CDD" id="cd07149">
    <property type="entry name" value="ALDH_y4uC"/>
    <property type="match status" value="1"/>
</dbReference>
<dbReference type="SUPFAM" id="SSF53720">
    <property type="entry name" value="ALDH-like"/>
    <property type="match status" value="1"/>
</dbReference>
<dbReference type="GO" id="GO:0008911">
    <property type="term" value="F:lactaldehyde dehydrogenase (NAD+) activity"/>
    <property type="evidence" value="ECO:0007669"/>
    <property type="project" value="TreeGrafter"/>
</dbReference>